<evidence type="ECO:0000256" key="2">
    <source>
        <dbReference type="ARBA" id="ARBA00022649"/>
    </source>
</evidence>
<keyword evidence="2" id="KW-1277">Toxin-antitoxin system</keyword>
<dbReference type="GO" id="GO:0110001">
    <property type="term" value="C:toxin-antitoxin complex"/>
    <property type="evidence" value="ECO:0007669"/>
    <property type="project" value="InterPro"/>
</dbReference>
<dbReference type="Pfam" id="PF01934">
    <property type="entry name" value="HepT-like"/>
    <property type="match status" value="1"/>
</dbReference>
<dbReference type="GO" id="GO:0016787">
    <property type="term" value="F:hydrolase activity"/>
    <property type="evidence" value="ECO:0007669"/>
    <property type="project" value="UniProtKB-KW"/>
</dbReference>
<dbReference type="GO" id="GO:0004540">
    <property type="term" value="F:RNA nuclease activity"/>
    <property type="evidence" value="ECO:0007669"/>
    <property type="project" value="InterPro"/>
</dbReference>
<accession>T1AS46</accession>
<dbReference type="GO" id="GO:0000166">
    <property type="term" value="F:nucleotide binding"/>
    <property type="evidence" value="ECO:0007669"/>
    <property type="project" value="UniProtKB-KW"/>
</dbReference>
<name>T1AS46_9ZZZZ</name>
<keyword evidence="3" id="KW-0540">Nuclease</keyword>
<evidence type="ECO:0000256" key="4">
    <source>
        <dbReference type="ARBA" id="ARBA00022741"/>
    </source>
</evidence>
<evidence type="ECO:0000313" key="6">
    <source>
        <dbReference type="EMBL" id="EQD59368.1"/>
    </source>
</evidence>
<gene>
    <name evidence="6" type="ORF">B1B_08239</name>
</gene>
<dbReference type="PANTHER" id="PTHR34139">
    <property type="entry name" value="UPF0331 PROTEIN MJ0127"/>
    <property type="match status" value="1"/>
</dbReference>
<keyword evidence="1" id="KW-0597">Phosphoprotein</keyword>
<reference evidence="6" key="2">
    <citation type="journal article" date="2014" name="ISME J.">
        <title>Microbial stratification in low pH oxic and suboxic macroscopic growths along an acid mine drainage.</title>
        <authorList>
            <person name="Mendez-Garcia C."/>
            <person name="Mesa V."/>
            <person name="Sprenger R.R."/>
            <person name="Richter M."/>
            <person name="Diez M.S."/>
            <person name="Solano J."/>
            <person name="Bargiela R."/>
            <person name="Golyshina O.V."/>
            <person name="Manteca A."/>
            <person name="Ramos J.L."/>
            <person name="Gallego J.R."/>
            <person name="Llorente I."/>
            <person name="Martins Dos Santos V.A."/>
            <person name="Jensen O.N."/>
            <person name="Pelaez A.I."/>
            <person name="Sanchez J."/>
            <person name="Ferrer M."/>
        </authorList>
    </citation>
    <scope>NUCLEOTIDE SEQUENCE</scope>
</reference>
<dbReference type="EMBL" id="AUZY01005357">
    <property type="protein sequence ID" value="EQD59368.1"/>
    <property type="molecule type" value="Genomic_DNA"/>
</dbReference>
<comment type="caution">
    <text evidence="6">The sequence shown here is derived from an EMBL/GenBank/DDBJ whole genome shotgun (WGS) entry which is preliminary data.</text>
</comment>
<dbReference type="InterPro" id="IPR051813">
    <property type="entry name" value="HepT_RNase_toxin"/>
</dbReference>
<keyword evidence="5" id="KW-0378">Hydrolase</keyword>
<organism evidence="6">
    <name type="scientific">mine drainage metagenome</name>
    <dbReference type="NCBI Taxonomy" id="410659"/>
    <lineage>
        <taxon>unclassified sequences</taxon>
        <taxon>metagenomes</taxon>
        <taxon>ecological metagenomes</taxon>
    </lineage>
</organism>
<evidence type="ECO:0000256" key="1">
    <source>
        <dbReference type="ARBA" id="ARBA00022553"/>
    </source>
</evidence>
<protein>
    <submittedName>
        <fullName evidence="6">Protein containing DUF86</fullName>
    </submittedName>
</protein>
<evidence type="ECO:0000256" key="5">
    <source>
        <dbReference type="ARBA" id="ARBA00022801"/>
    </source>
</evidence>
<keyword evidence="4" id="KW-0547">Nucleotide-binding</keyword>
<dbReference type="PANTHER" id="PTHR34139:SF1">
    <property type="entry name" value="RNASE MJ1380-RELATED"/>
    <property type="match status" value="1"/>
</dbReference>
<proteinExistence type="predicted"/>
<dbReference type="AlphaFoldDB" id="T1AS46"/>
<dbReference type="InterPro" id="IPR008201">
    <property type="entry name" value="HepT-like"/>
</dbReference>
<reference evidence="6" key="1">
    <citation type="submission" date="2013-08" db="EMBL/GenBank/DDBJ databases">
        <authorList>
            <person name="Mendez C."/>
            <person name="Richter M."/>
            <person name="Ferrer M."/>
            <person name="Sanchez J."/>
        </authorList>
    </citation>
    <scope>NUCLEOTIDE SEQUENCE</scope>
</reference>
<sequence>MSEDEARDERRVDDMLGTLRDIREHLRLGREVFFRDKDMQKVVAYDLLILGEAANKVSKRVQKANPGIPWTDLVEYRNDLIHEYQTLDLEGTWEFAQKTLPSLERRLRRTRIPRSKE</sequence>
<evidence type="ECO:0000256" key="3">
    <source>
        <dbReference type="ARBA" id="ARBA00022722"/>
    </source>
</evidence>